<keyword evidence="7" id="KW-1185">Reference proteome</keyword>
<dbReference type="InterPro" id="IPR037165">
    <property type="entry name" value="AldOxase/xan_DH_Mopterin-bd_sf"/>
</dbReference>
<dbReference type="eggNOG" id="COG1529">
    <property type="taxonomic scope" value="Bacteria"/>
</dbReference>
<gene>
    <name evidence="6" type="primary">cutL2</name>
    <name evidence="6" type="ORF">FEAC_10650</name>
</gene>
<protein>
    <submittedName>
        <fullName evidence="6">Carbon monoxide dehydrogenase large chain</fullName>
        <ecNumber evidence="6">1.2.99.2</ecNumber>
    </submittedName>
</protein>
<dbReference type="EMBL" id="JXUW01000007">
    <property type="protein sequence ID" value="KJE77135.1"/>
    <property type="molecule type" value="Genomic_DNA"/>
</dbReference>
<accession>A0A0D8FV27</accession>
<evidence type="ECO:0000256" key="4">
    <source>
        <dbReference type="SAM" id="MobiDB-lite"/>
    </source>
</evidence>
<name>A0A0D8FV27_9ACTN</name>
<dbReference type="SUPFAM" id="SSF54665">
    <property type="entry name" value="CO dehydrogenase molybdoprotein N-domain-like"/>
    <property type="match status" value="1"/>
</dbReference>
<dbReference type="PANTHER" id="PTHR11908:SF132">
    <property type="entry name" value="ALDEHYDE OXIDASE 1-RELATED"/>
    <property type="match status" value="1"/>
</dbReference>
<dbReference type="GO" id="GO:0043885">
    <property type="term" value="F:anaerobic carbon-monoxide dehydrogenase activity"/>
    <property type="evidence" value="ECO:0007669"/>
    <property type="project" value="InterPro"/>
</dbReference>
<dbReference type="STRING" id="1121877.FEAC_10650"/>
<feature type="compositionally biased region" description="Polar residues" evidence="4">
    <location>
        <begin position="1"/>
        <end position="15"/>
    </location>
</feature>
<dbReference type="GO" id="GO:0030151">
    <property type="term" value="F:molybdenum ion binding"/>
    <property type="evidence" value="ECO:0007669"/>
    <property type="project" value="InterPro"/>
</dbReference>
<keyword evidence="1" id="KW-0500">Molybdenum</keyword>
<dbReference type="Pfam" id="PF20256">
    <property type="entry name" value="MoCoBD_2"/>
    <property type="match status" value="1"/>
</dbReference>
<evidence type="ECO:0000256" key="3">
    <source>
        <dbReference type="ARBA" id="ARBA00053029"/>
    </source>
</evidence>
<feature type="region of interest" description="Disordered" evidence="4">
    <location>
        <begin position="1"/>
        <end position="21"/>
    </location>
</feature>
<dbReference type="GO" id="GO:0005507">
    <property type="term" value="F:copper ion binding"/>
    <property type="evidence" value="ECO:0007669"/>
    <property type="project" value="InterPro"/>
</dbReference>
<dbReference type="Gene3D" id="3.90.1170.50">
    <property type="entry name" value="Aldehyde oxidase/xanthine dehydrogenase, a/b hammerhead"/>
    <property type="match status" value="1"/>
</dbReference>
<proteinExistence type="predicted"/>
<reference evidence="6 7" key="1">
    <citation type="submission" date="2015-01" db="EMBL/GenBank/DDBJ databases">
        <title>Draft genome of the acidophilic iron oxidizer Ferrimicrobium acidiphilum strain T23.</title>
        <authorList>
            <person name="Poehlein A."/>
            <person name="Eisen S."/>
            <person name="Schloemann M."/>
            <person name="Johnson B.D."/>
            <person name="Daniel R."/>
            <person name="Muehling M."/>
        </authorList>
    </citation>
    <scope>NUCLEOTIDE SEQUENCE [LARGE SCALE GENOMIC DNA]</scope>
    <source>
        <strain evidence="6 7">T23</strain>
    </source>
</reference>
<dbReference type="EC" id="1.2.99.2" evidence="6"/>
<comment type="cofactor">
    <cofactor evidence="3">
        <name>Mo-molybdopterin cytosine dinucleotide</name>
        <dbReference type="ChEBI" id="CHEBI:71308"/>
    </cofactor>
</comment>
<evidence type="ECO:0000313" key="6">
    <source>
        <dbReference type="EMBL" id="KJE77135.1"/>
    </source>
</evidence>
<evidence type="ECO:0000259" key="5">
    <source>
        <dbReference type="SMART" id="SM01008"/>
    </source>
</evidence>
<dbReference type="PANTHER" id="PTHR11908">
    <property type="entry name" value="XANTHINE DEHYDROGENASE"/>
    <property type="match status" value="1"/>
</dbReference>
<dbReference type="FunFam" id="3.90.1170.50:FF:000006">
    <property type="entry name" value="Carbon monoxide dehydrogenase large chain"/>
    <property type="match status" value="1"/>
</dbReference>
<dbReference type="SMART" id="SM01008">
    <property type="entry name" value="Ald_Xan_dh_C"/>
    <property type="match status" value="1"/>
</dbReference>
<dbReference type="AlphaFoldDB" id="A0A0D8FV27"/>
<dbReference type="InterPro" id="IPR036856">
    <property type="entry name" value="Ald_Oxase/Xan_DH_a/b_sf"/>
</dbReference>
<dbReference type="InterPro" id="IPR000674">
    <property type="entry name" value="Ald_Oxase/Xan_DH_a/b"/>
</dbReference>
<evidence type="ECO:0000256" key="1">
    <source>
        <dbReference type="ARBA" id="ARBA00022505"/>
    </source>
</evidence>
<dbReference type="Proteomes" id="UP000032336">
    <property type="component" value="Unassembled WGS sequence"/>
</dbReference>
<dbReference type="Pfam" id="PF01315">
    <property type="entry name" value="Ald_Xan_dh_C"/>
    <property type="match status" value="1"/>
</dbReference>
<dbReference type="SUPFAM" id="SSF56003">
    <property type="entry name" value="Molybdenum cofactor-binding domain"/>
    <property type="match status" value="1"/>
</dbReference>
<dbReference type="InterPro" id="IPR016208">
    <property type="entry name" value="Ald_Oxase/xanthine_DH-like"/>
</dbReference>
<keyword evidence="2 6" id="KW-0560">Oxidoreductase</keyword>
<dbReference type="InterPro" id="IPR012780">
    <property type="entry name" value="CO_Mo_DH_lsu"/>
</dbReference>
<dbReference type="Pfam" id="PF02738">
    <property type="entry name" value="MoCoBD_1"/>
    <property type="match status" value="1"/>
</dbReference>
<dbReference type="FunFam" id="3.30.365.10:FF:000001">
    <property type="entry name" value="Xanthine dehydrogenase oxidase"/>
    <property type="match status" value="1"/>
</dbReference>
<dbReference type="Gene3D" id="3.30.365.10">
    <property type="entry name" value="Aldehyde oxidase/xanthine dehydrogenase, molybdopterin binding domain"/>
    <property type="match status" value="4"/>
</dbReference>
<feature type="domain" description="Aldehyde oxidase/xanthine dehydrogenase a/b hammerhead" evidence="5">
    <location>
        <begin position="35"/>
        <end position="144"/>
    </location>
</feature>
<dbReference type="InterPro" id="IPR046867">
    <property type="entry name" value="AldOxase/xan_DH_MoCoBD2"/>
</dbReference>
<dbReference type="InterPro" id="IPR008274">
    <property type="entry name" value="AldOxase/xan_DH_MoCoBD1"/>
</dbReference>
<comment type="caution">
    <text evidence="6">The sequence shown here is derived from an EMBL/GenBank/DDBJ whole genome shotgun (WGS) entry which is preliminary data.</text>
</comment>
<organism evidence="6 7">
    <name type="scientific">Ferrimicrobium acidiphilum DSM 19497</name>
    <dbReference type="NCBI Taxonomy" id="1121877"/>
    <lineage>
        <taxon>Bacteria</taxon>
        <taxon>Bacillati</taxon>
        <taxon>Actinomycetota</taxon>
        <taxon>Acidimicrobiia</taxon>
        <taxon>Acidimicrobiales</taxon>
        <taxon>Acidimicrobiaceae</taxon>
        <taxon>Ferrimicrobium</taxon>
    </lineage>
</organism>
<evidence type="ECO:0000256" key="2">
    <source>
        <dbReference type="ARBA" id="ARBA00023002"/>
    </source>
</evidence>
<dbReference type="GO" id="GO:0005506">
    <property type="term" value="F:iron ion binding"/>
    <property type="evidence" value="ECO:0007669"/>
    <property type="project" value="InterPro"/>
</dbReference>
<evidence type="ECO:0000313" key="7">
    <source>
        <dbReference type="Proteomes" id="UP000032336"/>
    </source>
</evidence>
<dbReference type="NCBIfam" id="TIGR02416">
    <property type="entry name" value="CO_dehy_Mo_lg"/>
    <property type="match status" value="1"/>
</dbReference>
<sequence>MTATQTPTQDTSLSPEGNPLGFGRMLRKEDARFVRGQGHYVDDVNLPGMLHSAILRSPYAHARIVSIDTSAAEAHPKVKAVITGKMLEDLKLAWMPTLSGDVVAVLATDKVRFQGQEVAYVVAEDEYSARDALELIEVDYEPLPAVVDAKHALDPDAPIIRDDLEGRADNKIYDWEAGDAAACDEVFSNAEVVVSEDMIYPRVHPAPMETCGSVASLDKVTGKLTMWTTTQAPHAHRTIYALVAGLPEQKIQVISPDIGGGFGNKVGIYPGYVLSIVGSIVTGAPVKWMEDRSENLMSTSFARDYHMHGEIAATKEGKILGLRVHVLADHGAFNGVAQPTKFPAGFFHIFTGSYDYPAAHCKVTAVYTNKALGGVAYACSFRITEAVYLVERMVTCLAYELQMDPAELRMKNLLRPEQFPYMSPTGWEYDSGDYPRALKEAMRIAGYEDLRAEQAARRARATEPGADPSTPLMGIGLSFFTEGVGAGPRKHMDILGLGMADGCELRVHPTGKAQLRLSVQTQGQGHETTFAQIVSHVIGLPPEDIEVVHGDTDNTPFGLGTYGSRSTPVSGAAAAVAAQRIKDKARVIAAAALECSVEDLEWEHGRWYVKGDPSQGKTIAEIAMAAHSSLELPEGVEGHLDASVVYNPPNLTYPFGAYICVVDVDPQTGAVKVRRFIAVDDCGPRINPMIVEGQVHGGLADGLGMALMEVIAFDPDGNNLGGSFMDYLLPTSMECPSWELGETVTPSPHHPIGVKGVGESATVGSPPAVVNAVLDALQIRHADMPFTPAMTWRALQGRPMRPDLAIE</sequence>
<dbReference type="PATRIC" id="fig|1121877.4.peg.1160"/>